<dbReference type="GO" id="GO:0016787">
    <property type="term" value="F:hydrolase activity"/>
    <property type="evidence" value="ECO:0007669"/>
    <property type="project" value="UniProtKB-KW"/>
</dbReference>
<dbReference type="Proteomes" id="UP000219994">
    <property type="component" value="Unassembled WGS sequence"/>
</dbReference>
<evidence type="ECO:0008006" key="6">
    <source>
        <dbReference type="Google" id="ProtNLM"/>
    </source>
</evidence>
<dbReference type="SMART" id="SM00487">
    <property type="entry name" value="DEXDc"/>
    <property type="match status" value="1"/>
</dbReference>
<protein>
    <recommendedName>
        <fullName evidence="6">Helicase ATP-binding domain-containing protein</fullName>
    </recommendedName>
</protein>
<organism evidence="4 5">
    <name type="scientific">Candidatus Lumbricidiphila eiseniae</name>
    <dbReference type="NCBI Taxonomy" id="1969409"/>
    <lineage>
        <taxon>Bacteria</taxon>
        <taxon>Bacillati</taxon>
        <taxon>Actinomycetota</taxon>
        <taxon>Actinomycetes</taxon>
        <taxon>Micrococcales</taxon>
        <taxon>Microbacteriaceae</taxon>
        <taxon>Candidatus Lumbricidiphila</taxon>
    </lineage>
</organism>
<dbReference type="PANTHER" id="PTHR45766:SF6">
    <property type="entry name" value="SWI_SNF-RELATED MATRIX-ASSOCIATED ACTIN-DEPENDENT REGULATOR OF CHROMATIN SUBFAMILY A-LIKE PROTEIN 1"/>
    <property type="match status" value="1"/>
</dbReference>
<evidence type="ECO:0000259" key="2">
    <source>
        <dbReference type="PROSITE" id="PS51192"/>
    </source>
</evidence>
<evidence type="ECO:0000313" key="4">
    <source>
        <dbReference type="EMBL" id="PDQ35503.1"/>
    </source>
</evidence>
<dbReference type="PROSITE" id="PS51194">
    <property type="entry name" value="HELICASE_CTER"/>
    <property type="match status" value="1"/>
</dbReference>
<gene>
    <name evidence="4" type="ORF">B5766_05405</name>
</gene>
<dbReference type="Pfam" id="PF00271">
    <property type="entry name" value="Helicase_C"/>
    <property type="match status" value="1"/>
</dbReference>
<proteinExistence type="predicted"/>
<dbReference type="InterPro" id="IPR001650">
    <property type="entry name" value="Helicase_C-like"/>
</dbReference>
<name>A0A2A6FSU7_9MICO</name>
<dbReference type="Pfam" id="PF00176">
    <property type="entry name" value="SNF2-rel_dom"/>
    <property type="match status" value="1"/>
</dbReference>
<dbReference type="InterPro" id="IPR014001">
    <property type="entry name" value="Helicase_ATP-bd"/>
</dbReference>
<dbReference type="PROSITE" id="PS51192">
    <property type="entry name" value="HELICASE_ATP_BIND_1"/>
    <property type="match status" value="1"/>
</dbReference>
<dbReference type="SUPFAM" id="SSF52540">
    <property type="entry name" value="P-loop containing nucleoside triphosphate hydrolases"/>
    <property type="match status" value="2"/>
</dbReference>
<reference evidence="5" key="1">
    <citation type="submission" date="2017-03" db="EMBL/GenBank/DDBJ databases">
        <authorList>
            <person name="Lund M.B."/>
        </authorList>
    </citation>
    <scope>NUCLEOTIDE SEQUENCE [LARGE SCALE GENOMIC DNA]</scope>
</reference>
<dbReference type="InterPro" id="IPR000330">
    <property type="entry name" value="SNF2_N"/>
</dbReference>
<dbReference type="InterPro" id="IPR027417">
    <property type="entry name" value="P-loop_NTPase"/>
</dbReference>
<accession>A0A2A6FSU7</accession>
<feature type="domain" description="Helicase C-terminal" evidence="3">
    <location>
        <begin position="336"/>
        <end position="485"/>
    </location>
</feature>
<dbReference type="PANTHER" id="PTHR45766">
    <property type="entry name" value="DNA ANNEALING HELICASE AND ENDONUCLEASE ZRANB3 FAMILY MEMBER"/>
    <property type="match status" value="1"/>
</dbReference>
<feature type="domain" description="Helicase ATP-binding" evidence="2">
    <location>
        <begin position="16"/>
        <end position="196"/>
    </location>
</feature>
<dbReference type="AlphaFoldDB" id="A0A2A6FSU7"/>
<dbReference type="Gene3D" id="3.40.50.300">
    <property type="entry name" value="P-loop containing nucleotide triphosphate hydrolases"/>
    <property type="match status" value="1"/>
</dbReference>
<evidence type="ECO:0000313" key="5">
    <source>
        <dbReference type="Proteomes" id="UP000219994"/>
    </source>
</evidence>
<evidence type="ECO:0000259" key="3">
    <source>
        <dbReference type="PROSITE" id="PS51194"/>
    </source>
</evidence>
<dbReference type="GO" id="GO:0005524">
    <property type="term" value="F:ATP binding"/>
    <property type="evidence" value="ECO:0007669"/>
    <property type="project" value="InterPro"/>
</dbReference>
<dbReference type="Gene3D" id="3.40.50.10810">
    <property type="entry name" value="Tandem AAA-ATPase domain"/>
    <property type="match status" value="1"/>
</dbReference>
<evidence type="ECO:0000256" key="1">
    <source>
        <dbReference type="ARBA" id="ARBA00022801"/>
    </source>
</evidence>
<dbReference type="EMBL" id="NAEP01000032">
    <property type="protein sequence ID" value="PDQ35503.1"/>
    <property type="molecule type" value="Genomic_DNA"/>
</dbReference>
<dbReference type="InterPro" id="IPR038718">
    <property type="entry name" value="SNF2-like_sf"/>
</dbReference>
<keyword evidence="1" id="KW-0378">Hydrolase</keyword>
<comment type="caution">
    <text evidence="4">The sequence shown here is derived from an EMBL/GenBank/DDBJ whole genome shotgun (WGS) entry which is preliminary data.</text>
</comment>
<sequence>MTTVSSPLMPHQQAMKNFILTHPFCGIWLRVGGAKTRVTLAALSEIRPSGHILVIAPLAIARSSWLDEIDKWGFDIRVRSLIVDENDKKLTKQQRLEIYNEFFTAPPTMYFINKDLVDDLVNAMPTKRYGNQKSIMWPFRTVIIDESQEFKNPSAVRFKALKKVRPSIIRMIQLTGTPAPQSLLDIWSQIYLLDEGFTLGESFTKFRETYFFPDKFVNGRVVSWRIQPWAEQIIHRRIKHLVLSAENVNIPIPMISYENVEVDLPENAQSAYREFRRKQVLELATPDPNNPDTMIITADNAAILRGKLLQFASGTLYTGENHDNDFTVLHTAKLAELEKLVAPLVSVGETAMVAFRYRADQTLIPRYLNDRGIKTEVFNGSREMVARWNNREIPVMLLQPASFARGLNLQQGSTELIWYTLPDSLEQWIQTIGRLHRLGQTGPVRVRSMITRSTIDARQPNLLKRKRITQDTLLEAVQMEIRQDLQLLIAA</sequence>